<dbReference type="PROSITE" id="PS51294">
    <property type="entry name" value="HTH_MYB"/>
    <property type="match status" value="1"/>
</dbReference>
<dbReference type="GO" id="GO:0005634">
    <property type="term" value="C:nucleus"/>
    <property type="evidence" value="ECO:0007669"/>
    <property type="project" value="UniProtKB-SubCell"/>
</dbReference>
<gene>
    <name evidence="5" type="ORF">VNO80_06343</name>
</gene>
<proteinExistence type="predicted"/>
<accession>A0AAN9NLG6</accession>
<evidence type="ECO:0000256" key="1">
    <source>
        <dbReference type="ARBA" id="ARBA00004123"/>
    </source>
</evidence>
<feature type="domain" description="Myb-like" evidence="3">
    <location>
        <begin position="195"/>
        <end position="249"/>
    </location>
</feature>
<evidence type="ECO:0000313" key="5">
    <source>
        <dbReference type="EMBL" id="KAK7372952.1"/>
    </source>
</evidence>
<dbReference type="Proteomes" id="UP001374584">
    <property type="component" value="Unassembled WGS sequence"/>
</dbReference>
<evidence type="ECO:0000259" key="4">
    <source>
        <dbReference type="PROSITE" id="PS51294"/>
    </source>
</evidence>
<reference evidence="5 6" key="1">
    <citation type="submission" date="2024-01" db="EMBL/GenBank/DDBJ databases">
        <title>The genomes of 5 underutilized Papilionoideae crops provide insights into root nodulation and disease resistanc.</title>
        <authorList>
            <person name="Jiang F."/>
        </authorList>
    </citation>
    <scope>NUCLEOTIDE SEQUENCE [LARGE SCALE GENOMIC DNA]</scope>
    <source>
        <strain evidence="5">JINMINGXINNONG_FW02</strain>
        <tissue evidence="5">Leaves</tissue>
    </source>
</reference>
<dbReference type="SMART" id="SM00717">
    <property type="entry name" value="SANT"/>
    <property type="match status" value="1"/>
</dbReference>
<dbReference type="PROSITE" id="PS50090">
    <property type="entry name" value="MYB_LIKE"/>
    <property type="match status" value="1"/>
</dbReference>
<evidence type="ECO:0000259" key="3">
    <source>
        <dbReference type="PROSITE" id="PS50090"/>
    </source>
</evidence>
<dbReference type="PANTHER" id="PTHR47206">
    <property type="entry name" value="HOMEODOMAIN-LIKE SUPERFAMILY PROTEIN"/>
    <property type="match status" value="1"/>
</dbReference>
<dbReference type="Gene3D" id="1.10.10.60">
    <property type="entry name" value="Homeodomain-like"/>
    <property type="match status" value="1"/>
</dbReference>
<evidence type="ECO:0000313" key="6">
    <source>
        <dbReference type="Proteomes" id="UP001374584"/>
    </source>
</evidence>
<protein>
    <submittedName>
        <fullName evidence="5">Uncharacterized protein</fullName>
    </submittedName>
</protein>
<dbReference type="InterPro" id="IPR009057">
    <property type="entry name" value="Homeodomain-like_sf"/>
</dbReference>
<feature type="domain" description="HTH myb-type" evidence="4">
    <location>
        <begin position="195"/>
        <end position="253"/>
    </location>
</feature>
<comment type="caution">
    <text evidence="5">The sequence shown here is derived from an EMBL/GenBank/DDBJ whole genome shotgun (WGS) entry which is preliminary data.</text>
</comment>
<dbReference type="EMBL" id="JAYMYR010000003">
    <property type="protein sequence ID" value="KAK7372952.1"/>
    <property type="molecule type" value="Genomic_DNA"/>
</dbReference>
<dbReference type="InterPro" id="IPR017930">
    <property type="entry name" value="Myb_dom"/>
</dbReference>
<comment type="subcellular location">
    <subcellularLocation>
        <location evidence="1">Nucleus</location>
    </subcellularLocation>
</comment>
<dbReference type="CDD" id="cd11660">
    <property type="entry name" value="SANT_TRF"/>
    <property type="match status" value="1"/>
</dbReference>
<dbReference type="Pfam" id="PF00249">
    <property type="entry name" value="Myb_DNA-binding"/>
    <property type="match status" value="1"/>
</dbReference>
<dbReference type="AlphaFoldDB" id="A0AAN9NLG6"/>
<keyword evidence="6" id="KW-1185">Reference proteome</keyword>
<dbReference type="SUPFAM" id="SSF46689">
    <property type="entry name" value="Homeodomain-like"/>
    <property type="match status" value="1"/>
</dbReference>
<dbReference type="PANTHER" id="PTHR47206:SF1">
    <property type="entry name" value="HOMEODOMAIN-LIKE SUPERFAMILY PROTEIN"/>
    <property type="match status" value="1"/>
</dbReference>
<organism evidence="5 6">
    <name type="scientific">Phaseolus coccineus</name>
    <name type="common">Scarlet runner bean</name>
    <name type="synonym">Phaseolus multiflorus</name>
    <dbReference type="NCBI Taxonomy" id="3886"/>
    <lineage>
        <taxon>Eukaryota</taxon>
        <taxon>Viridiplantae</taxon>
        <taxon>Streptophyta</taxon>
        <taxon>Embryophyta</taxon>
        <taxon>Tracheophyta</taxon>
        <taxon>Spermatophyta</taxon>
        <taxon>Magnoliopsida</taxon>
        <taxon>eudicotyledons</taxon>
        <taxon>Gunneridae</taxon>
        <taxon>Pentapetalae</taxon>
        <taxon>rosids</taxon>
        <taxon>fabids</taxon>
        <taxon>Fabales</taxon>
        <taxon>Fabaceae</taxon>
        <taxon>Papilionoideae</taxon>
        <taxon>50 kb inversion clade</taxon>
        <taxon>NPAAA clade</taxon>
        <taxon>indigoferoid/millettioid clade</taxon>
        <taxon>Phaseoleae</taxon>
        <taxon>Phaseolus</taxon>
    </lineage>
</organism>
<dbReference type="InterPro" id="IPR001005">
    <property type="entry name" value="SANT/Myb"/>
</dbReference>
<sequence>MAREVNKHGKVKVPFSEEDAASLLQRYDARTLLTLLQELANYPHSKFNWNDLVAKTSTGISNAREYQMLWRHLAYGHSIENLDHDAQPLDDDSDLEGEREALPRLKRETAEATAFVQVIVASFKLSESTPTSSVIQAPLIINAPKSDSSTIANKESSRTQDTDIIFPVTVKRQTLPNASSARVVEASGSVSGNTSIKKKREPWSEQEDMQLRDAVQRWGEGNWASMIKRDDFPIKRSTSQLSKRWSTLRKREGDIN</sequence>
<keyword evidence="2" id="KW-0539">Nucleus</keyword>
<name>A0AAN9NLG6_PHACN</name>
<evidence type="ECO:0000256" key="2">
    <source>
        <dbReference type="ARBA" id="ARBA00023242"/>
    </source>
</evidence>